<dbReference type="InterPro" id="IPR000757">
    <property type="entry name" value="Beta-glucanase-like"/>
</dbReference>
<reference evidence="4" key="2">
    <citation type="submission" date="2020-09" db="EMBL/GenBank/DDBJ databases">
        <authorList>
            <person name="Sun Q."/>
            <person name="Zhou Y."/>
        </authorList>
    </citation>
    <scope>NUCLEOTIDE SEQUENCE</scope>
    <source>
        <strain evidence="4">CGMCC 1.15290</strain>
    </source>
</reference>
<dbReference type="GO" id="GO:0005975">
    <property type="term" value="P:carbohydrate metabolic process"/>
    <property type="evidence" value="ECO:0007669"/>
    <property type="project" value="InterPro"/>
</dbReference>
<dbReference type="EMBL" id="BMIB01000003">
    <property type="protein sequence ID" value="GGH74131.1"/>
    <property type="molecule type" value="Genomic_DNA"/>
</dbReference>
<dbReference type="AlphaFoldDB" id="A0A917J001"/>
<dbReference type="GO" id="GO:0004553">
    <property type="term" value="F:hydrolase activity, hydrolyzing O-glycosyl compounds"/>
    <property type="evidence" value="ECO:0007669"/>
    <property type="project" value="InterPro"/>
</dbReference>
<evidence type="ECO:0000259" key="3">
    <source>
        <dbReference type="PROSITE" id="PS51762"/>
    </source>
</evidence>
<evidence type="ECO:0000313" key="5">
    <source>
        <dbReference type="Proteomes" id="UP000627292"/>
    </source>
</evidence>
<evidence type="ECO:0000256" key="1">
    <source>
        <dbReference type="ARBA" id="ARBA00006865"/>
    </source>
</evidence>
<dbReference type="SUPFAM" id="SSF49899">
    <property type="entry name" value="Concanavalin A-like lectins/glucanases"/>
    <property type="match status" value="1"/>
</dbReference>
<keyword evidence="5" id="KW-1185">Reference proteome</keyword>
<feature type="domain" description="GH16" evidence="3">
    <location>
        <begin position="32"/>
        <end position="273"/>
    </location>
</feature>
<sequence>MKKIHCMILLLLLGATACKKENAAETATDETTTTNNHNSPNAAALLSWVNVIPTSSFSSFSTYWNNLYPWGSDHNGSARMRAANISVSSGVLTFTSTPTSGVGNSNKDPYLPIRYYSGTIYAKAVPVIDDAWPKWHFKGEFQCESQRGTWPAFWATGADSWPPESDFMEFKGSTTCWLNTYKNPAGGWSSVGTVVSNPGNWHTYSVYFTKISATDVSIEYWVDGVLKSTQTGANFVGKRFNIILDYQMEGSSGSPGPTGTTYMRARNVLVEKSATL</sequence>
<protein>
    <recommendedName>
        <fullName evidence="3">GH16 domain-containing protein</fullName>
    </recommendedName>
</protein>
<proteinExistence type="inferred from homology"/>
<reference evidence="4" key="1">
    <citation type="journal article" date="2014" name="Int. J. Syst. Evol. Microbiol.">
        <title>Complete genome sequence of Corynebacterium casei LMG S-19264T (=DSM 44701T), isolated from a smear-ripened cheese.</title>
        <authorList>
            <consortium name="US DOE Joint Genome Institute (JGI-PGF)"/>
            <person name="Walter F."/>
            <person name="Albersmeier A."/>
            <person name="Kalinowski J."/>
            <person name="Ruckert C."/>
        </authorList>
    </citation>
    <scope>NUCLEOTIDE SEQUENCE</scope>
    <source>
        <strain evidence="4">CGMCC 1.15290</strain>
    </source>
</reference>
<dbReference type="Gene3D" id="2.60.120.200">
    <property type="match status" value="1"/>
</dbReference>
<organism evidence="4 5">
    <name type="scientific">Filimonas zeae</name>
    <dbReference type="NCBI Taxonomy" id="1737353"/>
    <lineage>
        <taxon>Bacteria</taxon>
        <taxon>Pseudomonadati</taxon>
        <taxon>Bacteroidota</taxon>
        <taxon>Chitinophagia</taxon>
        <taxon>Chitinophagales</taxon>
        <taxon>Chitinophagaceae</taxon>
        <taxon>Filimonas</taxon>
    </lineage>
</organism>
<dbReference type="PROSITE" id="PS51257">
    <property type="entry name" value="PROKAR_LIPOPROTEIN"/>
    <property type="match status" value="1"/>
</dbReference>
<name>A0A917J001_9BACT</name>
<gene>
    <name evidence="4" type="ORF">GCM10011379_36410</name>
</gene>
<dbReference type="Proteomes" id="UP000627292">
    <property type="component" value="Unassembled WGS sequence"/>
</dbReference>
<dbReference type="InterPro" id="IPR013320">
    <property type="entry name" value="ConA-like_dom_sf"/>
</dbReference>
<feature type="chain" id="PRO_5036770144" description="GH16 domain-containing protein" evidence="2">
    <location>
        <begin position="24"/>
        <end position="276"/>
    </location>
</feature>
<keyword evidence="2" id="KW-0732">Signal</keyword>
<dbReference type="Pfam" id="PF00722">
    <property type="entry name" value="Glyco_hydro_16"/>
    <property type="match status" value="1"/>
</dbReference>
<comment type="caution">
    <text evidence="4">The sequence shown here is derived from an EMBL/GenBank/DDBJ whole genome shotgun (WGS) entry which is preliminary data.</text>
</comment>
<evidence type="ECO:0000313" key="4">
    <source>
        <dbReference type="EMBL" id="GGH74131.1"/>
    </source>
</evidence>
<accession>A0A917J001</accession>
<evidence type="ECO:0000256" key="2">
    <source>
        <dbReference type="SAM" id="SignalP"/>
    </source>
</evidence>
<feature type="signal peptide" evidence="2">
    <location>
        <begin position="1"/>
        <end position="23"/>
    </location>
</feature>
<comment type="similarity">
    <text evidence="1">Belongs to the glycosyl hydrolase 16 family.</text>
</comment>
<dbReference type="PROSITE" id="PS51762">
    <property type="entry name" value="GH16_2"/>
    <property type="match status" value="1"/>
</dbReference>